<dbReference type="Proteomes" id="UP000000709">
    <property type="component" value="Unassembled WGS sequence"/>
</dbReference>
<dbReference type="KEGG" id="spaa:SPAPADRAFT_68925"/>
<dbReference type="Pfam" id="PF14616">
    <property type="entry name" value="Rua1_C"/>
    <property type="match status" value="1"/>
</dbReference>
<keyword evidence="4" id="KW-1185">Reference proteome</keyword>
<proteinExistence type="predicted"/>
<accession>G3AV25</accession>
<feature type="region of interest" description="Disordered" evidence="1">
    <location>
        <begin position="252"/>
        <end position="278"/>
    </location>
</feature>
<gene>
    <name evidence="3" type="ORF">SPAPADRAFT_68925</name>
</gene>
<dbReference type="EMBL" id="GL996506">
    <property type="protein sequence ID" value="EGW30098.1"/>
    <property type="molecule type" value="Genomic_DNA"/>
</dbReference>
<dbReference type="InterPro" id="IPR028012">
    <property type="entry name" value="Rua1_C"/>
</dbReference>
<organism evidence="4">
    <name type="scientific">Spathaspora passalidarum (strain NRRL Y-27907 / 11-Y1)</name>
    <dbReference type="NCBI Taxonomy" id="619300"/>
    <lineage>
        <taxon>Eukaryota</taxon>
        <taxon>Fungi</taxon>
        <taxon>Dikarya</taxon>
        <taxon>Ascomycota</taxon>
        <taxon>Saccharomycotina</taxon>
        <taxon>Pichiomycetes</taxon>
        <taxon>Debaryomycetaceae</taxon>
        <taxon>Spathaspora</taxon>
    </lineage>
</organism>
<sequence>MTSTISNETMEFSFSDDLITNTNSTTNTNSASANYHREDFSFDYFDQNPVEPKKTLEDYHHIDPEQPSNISKEEFSSLDDEFLAMFQDPIAHSETVDNTICPSTNMNWYMELALNNSQTENTSTLIPHKEEPHNNVQEEENMMNLFEATCKELDEWKSSINLEEFLPELVSSTKHKEVYSKSQSPLQLITPTSINTSALNTGDPWTGLNFDLNPEPATTQHCFPPVPPESSYSSTIEPQHFQHPVITLPERKSIPPTEHKSISSPVPKPITASTKKRKLDSRTTKLDFSHIDVPSIADLSYSAKLANHSPNVPTPAQCRILNEKLIQPYSCSETCHIQRTLYLREDLEVLLKPEFRGEFELSLNQNFKKTSYEAQYILTKFDRYGKPDNTTRAGLCPYCEKVQFFGLKNSSYGNHLAYKHGILTNGASVPDPKYYGKYKFKKGEYEEPEKKKRRTNAHLLEREGVLCTSCWQILEVNCTSRSSVLGHYLRHYRDSHVGNKKETSTTTTSAFSNKYDPNVVQFTSKWKTKY</sequence>
<name>G3AV25_SPAPN</name>
<evidence type="ECO:0000313" key="4">
    <source>
        <dbReference type="Proteomes" id="UP000000709"/>
    </source>
</evidence>
<feature type="domain" description="Transcription regulator Rua1 C-terminal" evidence="2">
    <location>
        <begin position="369"/>
        <end position="496"/>
    </location>
</feature>
<dbReference type="InParanoid" id="G3AV25"/>
<dbReference type="HOGENOM" id="CLU_034746_0_0_1"/>
<dbReference type="eggNOG" id="ENOG502SZ9T">
    <property type="taxonomic scope" value="Eukaryota"/>
</dbReference>
<evidence type="ECO:0000259" key="2">
    <source>
        <dbReference type="Pfam" id="PF14616"/>
    </source>
</evidence>
<protein>
    <recommendedName>
        <fullName evidence="2">Transcription regulator Rua1 C-terminal domain-containing protein</fullName>
    </recommendedName>
</protein>
<feature type="compositionally biased region" description="Basic and acidic residues" evidence="1">
    <location>
        <begin position="252"/>
        <end position="261"/>
    </location>
</feature>
<reference evidence="3 4" key="1">
    <citation type="journal article" date="2011" name="Proc. Natl. Acad. Sci. U.S.A.">
        <title>Comparative genomics of xylose-fermenting fungi for enhanced biofuel production.</title>
        <authorList>
            <person name="Wohlbach D.J."/>
            <person name="Kuo A."/>
            <person name="Sato T.K."/>
            <person name="Potts K.M."/>
            <person name="Salamov A.A."/>
            <person name="LaButti K.M."/>
            <person name="Sun H."/>
            <person name="Clum A."/>
            <person name="Pangilinan J.L."/>
            <person name="Lindquist E.A."/>
            <person name="Lucas S."/>
            <person name="Lapidus A."/>
            <person name="Jin M."/>
            <person name="Gunawan C."/>
            <person name="Balan V."/>
            <person name="Dale B.E."/>
            <person name="Jeffries T.W."/>
            <person name="Zinkel R."/>
            <person name="Barry K.W."/>
            <person name="Grigoriev I.V."/>
            <person name="Gasch A.P."/>
        </authorList>
    </citation>
    <scope>NUCLEOTIDE SEQUENCE [LARGE SCALE GENOMIC DNA]</scope>
    <source>
        <strain evidence="4">NRRL Y-27907 / 11-Y1</strain>
    </source>
</reference>
<evidence type="ECO:0000256" key="1">
    <source>
        <dbReference type="SAM" id="MobiDB-lite"/>
    </source>
</evidence>
<dbReference type="AlphaFoldDB" id="G3AV25"/>
<dbReference type="RefSeq" id="XP_007377864.1">
    <property type="nucleotide sequence ID" value="XM_007377802.1"/>
</dbReference>
<evidence type="ECO:0000313" key="3">
    <source>
        <dbReference type="EMBL" id="EGW30098.1"/>
    </source>
</evidence>
<dbReference type="GeneID" id="18875247"/>